<protein>
    <submittedName>
        <fullName evidence="3">Methyltransferase type 12</fullName>
    </submittedName>
    <submittedName>
        <fullName evidence="2">Type 12 methyltransferase</fullName>
    </submittedName>
</protein>
<dbReference type="RefSeq" id="WP_003446757.1">
    <property type="nucleotide sequence ID" value="NZ_ANZB01000012.1"/>
</dbReference>
<dbReference type="Proteomes" id="UP000030905">
    <property type="component" value="Chromosome"/>
</dbReference>
<reference evidence="2 5" key="1">
    <citation type="journal article" date="2015" name="Genome Announc.">
        <title>Complete Genome Sequence of the Nitrogen-Fixing and Solvent-Producing Clostridium pasteurianum DSM 525.</title>
        <authorList>
            <person name="Poehlein A."/>
            <person name="Grosse-Honebrink A."/>
            <person name="Zhang Y."/>
            <person name="Minton N.P."/>
            <person name="Daniel R."/>
        </authorList>
    </citation>
    <scope>NUCLEOTIDE SEQUENCE [LARGE SCALE GENOMIC DNA]</scope>
    <source>
        <strain evidence="2">DSM 525</strain>
        <strain evidence="5">DSM 525 / ATCC 6013</strain>
    </source>
</reference>
<dbReference type="KEGG" id="cpat:CLPA_c32390"/>
<dbReference type="Pfam" id="PF08242">
    <property type="entry name" value="Methyltransf_12"/>
    <property type="match status" value="1"/>
</dbReference>
<dbReference type="GO" id="GO:0032259">
    <property type="term" value="P:methylation"/>
    <property type="evidence" value="ECO:0007669"/>
    <property type="project" value="UniProtKB-KW"/>
</dbReference>
<dbReference type="SUPFAM" id="SSF53335">
    <property type="entry name" value="S-adenosyl-L-methionine-dependent methyltransferases"/>
    <property type="match status" value="1"/>
</dbReference>
<proteinExistence type="predicted"/>
<organism evidence="2 5">
    <name type="scientific">Clostridium pasteurianum DSM 525 = ATCC 6013</name>
    <dbReference type="NCBI Taxonomy" id="1262449"/>
    <lineage>
        <taxon>Bacteria</taxon>
        <taxon>Bacillati</taxon>
        <taxon>Bacillota</taxon>
        <taxon>Clostridia</taxon>
        <taxon>Eubacteriales</taxon>
        <taxon>Clostridiaceae</taxon>
        <taxon>Clostridium</taxon>
    </lineage>
</organism>
<dbReference type="InterPro" id="IPR013217">
    <property type="entry name" value="Methyltransf_12"/>
</dbReference>
<feature type="domain" description="Methyltransferase type 12" evidence="1">
    <location>
        <begin position="50"/>
        <end position="148"/>
    </location>
</feature>
<evidence type="ECO:0000313" key="4">
    <source>
        <dbReference type="Proteomes" id="UP000028042"/>
    </source>
</evidence>
<reference evidence="3 4" key="3">
    <citation type="journal article" name="Genome Announc.">
        <title>Improved Draft Genome Sequence of Clostridium pasteurianum Strain ATCC 6013 (DSM 525) Using a Hybrid Next-Generation Sequencing Approach.</title>
        <authorList>
            <person name="Pyne M.E."/>
            <person name="Utturkar S."/>
            <person name="Brown S.D."/>
            <person name="Moo-Young M."/>
            <person name="Chung D.A."/>
            <person name="Chou C.P."/>
        </authorList>
    </citation>
    <scope>NUCLEOTIDE SEQUENCE [LARGE SCALE GENOMIC DNA]</scope>
    <source>
        <strain evidence="3 4">ATCC 6013</strain>
    </source>
</reference>
<gene>
    <name evidence="2" type="ORF">CLPA_c32390</name>
    <name evidence="3" type="ORF">CP6013_03940</name>
</gene>
<keyword evidence="2" id="KW-0489">Methyltransferase</keyword>
<name>A0A0H3JB88_CLOPA</name>
<dbReference type="EMBL" id="CP009268">
    <property type="protein sequence ID" value="AJA53293.1"/>
    <property type="molecule type" value="Genomic_DNA"/>
</dbReference>
<dbReference type="GeneID" id="93075345"/>
<dbReference type="CDD" id="cd02440">
    <property type="entry name" value="AdoMet_MTases"/>
    <property type="match status" value="1"/>
</dbReference>
<evidence type="ECO:0000313" key="2">
    <source>
        <dbReference type="EMBL" id="AJA53293.1"/>
    </source>
</evidence>
<dbReference type="GO" id="GO:0008168">
    <property type="term" value="F:methyltransferase activity"/>
    <property type="evidence" value="ECO:0007669"/>
    <property type="project" value="UniProtKB-KW"/>
</dbReference>
<evidence type="ECO:0000259" key="1">
    <source>
        <dbReference type="Pfam" id="PF08242"/>
    </source>
</evidence>
<sequence>MDYRDKDRFFSMAETYNEMIKYVLPQYDFLQNEAIKSAPFKKNDEIIVFDLGAGSGIFLERILSNFPNAKCYWIDYSTDFIEAAKKRLSAYSNRVKYIITTLQDDLESKIDTKADLIFSMSAIHHLETEEKKSLYKICYNLLKPSGWFFNCDEMKTLYKDAYINSMKFWVNYVNSTKSQIPVDKLKYYENWTSTFGKWQERNIVHVDTPKVKGDDIHESFLSQIEWLKDAGFINVDLFVKYHLWSIIGGSKN</sequence>
<keyword evidence="2" id="KW-0808">Transferase</keyword>
<dbReference type="PANTHER" id="PTHR43861:SF1">
    <property type="entry name" value="TRANS-ACONITATE 2-METHYLTRANSFERASE"/>
    <property type="match status" value="1"/>
</dbReference>
<reference evidence="3" key="2">
    <citation type="submission" date="2015-10" db="EMBL/GenBank/DDBJ databases">
        <title>Improved Draft Genome Sequence of Clostridium pasteurianum Strain ATCC 6013 (DSM 525) Using a Hybrid Next-Generation Sequencing Approach.</title>
        <authorList>
            <person name="Pyne M.E."/>
            <person name="Utturkar S.M."/>
            <person name="Brown S.D."/>
            <person name="Moo-Young M."/>
            <person name="Chung D.A."/>
            <person name="Chou P.C."/>
        </authorList>
    </citation>
    <scope>NUCLEOTIDE SEQUENCE</scope>
    <source>
        <strain evidence="3">ATCC 6013</strain>
    </source>
</reference>
<dbReference type="AlphaFoldDB" id="A0A0H3JB88"/>
<dbReference type="Gene3D" id="3.40.50.150">
    <property type="entry name" value="Vaccinia Virus protein VP39"/>
    <property type="match status" value="1"/>
</dbReference>
<dbReference type="Proteomes" id="UP000028042">
    <property type="component" value="Unassembled WGS sequence"/>
</dbReference>
<dbReference type="EMBL" id="JPGY02000001">
    <property type="protein sequence ID" value="KRU14681.1"/>
    <property type="molecule type" value="Genomic_DNA"/>
</dbReference>
<dbReference type="KEGG" id="cpae:CPAST_c32390"/>
<dbReference type="InterPro" id="IPR029063">
    <property type="entry name" value="SAM-dependent_MTases_sf"/>
</dbReference>
<dbReference type="PANTHER" id="PTHR43861">
    <property type="entry name" value="TRANS-ACONITATE 2-METHYLTRANSFERASE-RELATED"/>
    <property type="match status" value="1"/>
</dbReference>
<evidence type="ECO:0000313" key="5">
    <source>
        <dbReference type="Proteomes" id="UP000030905"/>
    </source>
</evidence>
<evidence type="ECO:0000313" key="3">
    <source>
        <dbReference type="EMBL" id="KRU14681.1"/>
    </source>
</evidence>
<keyword evidence="5" id="KW-1185">Reference proteome</keyword>
<dbReference type="eggNOG" id="COG0500">
    <property type="taxonomic scope" value="Bacteria"/>
</dbReference>
<dbReference type="PATRIC" id="fig|1262449.3.peg.3128"/>
<accession>A0A0H3JB88</accession>